<dbReference type="SUPFAM" id="SSF111369">
    <property type="entry name" value="HlyD-like secretion proteins"/>
    <property type="match status" value="1"/>
</dbReference>
<dbReference type="PANTHER" id="PTHR30097:SF4">
    <property type="entry name" value="SLR6042 PROTEIN"/>
    <property type="match status" value="1"/>
</dbReference>
<dbReference type="Pfam" id="PF25967">
    <property type="entry name" value="RND-MFP_C"/>
    <property type="match status" value="1"/>
</dbReference>
<keyword evidence="8" id="KW-1185">Reference proteome</keyword>
<dbReference type="InterPro" id="IPR006143">
    <property type="entry name" value="RND_pump_MFP"/>
</dbReference>
<dbReference type="FunFam" id="2.40.30.170:FF:000010">
    <property type="entry name" value="Efflux RND transporter periplasmic adaptor subunit"/>
    <property type="match status" value="1"/>
</dbReference>
<protein>
    <submittedName>
        <fullName evidence="7">Cobalt-zinc-cadmium efflux system membrane fusion protein</fullName>
    </submittedName>
</protein>
<dbReference type="InterPro" id="IPR058792">
    <property type="entry name" value="Beta-barrel_RND_2"/>
</dbReference>
<evidence type="ECO:0000259" key="6">
    <source>
        <dbReference type="Pfam" id="PF25973"/>
    </source>
</evidence>
<dbReference type="RefSeq" id="WP_109607402.1">
    <property type="nucleotide sequence ID" value="NZ_QGHA01000002.1"/>
</dbReference>
<proteinExistence type="inferred from homology"/>
<evidence type="ECO:0000313" key="7">
    <source>
        <dbReference type="EMBL" id="PWK79196.1"/>
    </source>
</evidence>
<dbReference type="GO" id="GO:0060003">
    <property type="term" value="P:copper ion export"/>
    <property type="evidence" value="ECO:0007669"/>
    <property type="project" value="TreeGrafter"/>
</dbReference>
<reference evidence="7 8" key="1">
    <citation type="submission" date="2018-05" db="EMBL/GenBank/DDBJ databases">
        <title>Genomic Encyclopedia of Archaeal and Bacterial Type Strains, Phase II (KMG-II): from individual species to whole genera.</title>
        <authorList>
            <person name="Goeker M."/>
        </authorList>
    </citation>
    <scope>NUCLEOTIDE SEQUENCE [LARGE SCALE GENOMIC DNA]</scope>
    <source>
        <strain evidence="7 8">DSM 19975</strain>
    </source>
</reference>
<gene>
    <name evidence="7" type="ORF">LX99_01652</name>
</gene>
<dbReference type="GO" id="GO:0015562">
    <property type="term" value="F:efflux transmembrane transporter activity"/>
    <property type="evidence" value="ECO:0007669"/>
    <property type="project" value="InterPro"/>
</dbReference>
<dbReference type="InterPro" id="IPR051909">
    <property type="entry name" value="MFP_Cation_Efflux"/>
</dbReference>
<name>A0A316HFC5_9SPHI</name>
<dbReference type="GO" id="GO:0015679">
    <property type="term" value="P:plasma membrane copper ion transport"/>
    <property type="evidence" value="ECO:0007669"/>
    <property type="project" value="TreeGrafter"/>
</dbReference>
<organism evidence="7 8">
    <name type="scientific">Mucilaginibacter oryzae</name>
    <dbReference type="NCBI Taxonomy" id="468058"/>
    <lineage>
        <taxon>Bacteria</taxon>
        <taxon>Pseudomonadati</taxon>
        <taxon>Bacteroidota</taxon>
        <taxon>Sphingobacteriia</taxon>
        <taxon>Sphingobacteriales</taxon>
        <taxon>Sphingobacteriaceae</taxon>
        <taxon>Mucilaginibacter</taxon>
    </lineage>
</organism>
<dbReference type="GO" id="GO:0016020">
    <property type="term" value="C:membrane"/>
    <property type="evidence" value="ECO:0007669"/>
    <property type="project" value="InterPro"/>
</dbReference>
<evidence type="ECO:0000259" key="5">
    <source>
        <dbReference type="Pfam" id="PF25967"/>
    </source>
</evidence>
<dbReference type="PANTHER" id="PTHR30097">
    <property type="entry name" value="CATION EFFLUX SYSTEM PROTEIN CUSB"/>
    <property type="match status" value="1"/>
</dbReference>
<dbReference type="Proteomes" id="UP000245678">
    <property type="component" value="Unassembled WGS sequence"/>
</dbReference>
<feature type="signal peptide" evidence="3">
    <location>
        <begin position="1"/>
        <end position="27"/>
    </location>
</feature>
<comment type="caution">
    <text evidence="7">The sequence shown here is derived from an EMBL/GenBank/DDBJ whole genome shotgun (WGS) entry which is preliminary data.</text>
</comment>
<evidence type="ECO:0000256" key="2">
    <source>
        <dbReference type="ARBA" id="ARBA00022448"/>
    </source>
</evidence>
<evidence type="ECO:0000313" key="8">
    <source>
        <dbReference type="Proteomes" id="UP000245678"/>
    </source>
</evidence>
<dbReference type="Gene3D" id="1.10.287.470">
    <property type="entry name" value="Helix hairpin bin"/>
    <property type="match status" value="1"/>
</dbReference>
<evidence type="ECO:0000259" key="4">
    <source>
        <dbReference type="Pfam" id="PF25954"/>
    </source>
</evidence>
<dbReference type="Gene3D" id="2.40.420.20">
    <property type="match status" value="1"/>
</dbReference>
<dbReference type="AlphaFoldDB" id="A0A316HFC5"/>
<sequence length="367" mass="40227">MNYLLKKHGLGCMAAALLLISLNSCNSDDHSEQARQPYTLSDSLKRTLVIDTVKIRNISYAIKFNGVVDFNTDKVSNIFPLVSGVVQNIHAMPGDFVKAGEVLGMVKSSEMANYSSSLSSSEAAVRLAKKQLEQQQDLYKSGMASKLDITTAEVNYEQAVAAKTAAQRVLMVNGNNTSGDYFIKSPIDGFLVQKNVTNGMAIRPDNSAPMFTVSNLKNVWVEANVYEENVSKVHEGDDADISTISYPDKIFKGKVNRLMNVIDPNTKVMKMRVIIDNPDFMLKPQMFATVTINNTENDKAISVASSALIFDHSQYYVVVLKGDKNVELRQVEVISTNGKTAFIKSGVNVGERVIASKAILVYGSLNS</sequence>
<comment type="similarity">
    <text evidence="1">Belongs to the membrane fusion protein (MFP) (TC 8.A.1) family.</text>
</comment>
<accession>A0A316HFC5</accession>
<keyword evidence="3" id="KW-0732">Signal</keyword>
<dbReference type="InterPro" id="IPR058647">
    <property type="entry name" value="BSH_CzcB-like"/>
</dbReference>
<dbReference type="Gene3D" id="2.40.30.170">
    <property type="match status" value="1"/>
</dbReference>
<feature type="domain" description="CusB-like beta-barrel" evidence="4">
    <location>
        <begin position="218"/>
        <end position="294"/>
    </location>
</feature>
<dbReference type="Pfam" id="PF25973">
    <property type="entry name" value="BSH_CzcB"/>
    <property type="match status" value="1"/>
</dbReference>
<feature type="domain" description="CzcB-like barrel-sandwich hybrid" evidence="6">
    <location>
        <begin position="75"/>
        <end position="215"/>
    </location>
</feature>
<keyword evidence="2" id="KW-0813">Transport</keyword>
<feature type="chain" id="PRO_5016463292" evidence="3">
    <location>
        <begin position="28"/>
        <end position="367"/>
    </location>
</feature>
<dbReference type="EMBL" id="QGHA01000002">
    <property type="protein sequence ID" value="PWK79196.1"/>
    <property type="molecule type" value="Genomic_DNA"/>
</dbReference>
<dbReference type="Gene3D" id="2.40.50.100">
    <property type="match status" value="1"/>
</dbReference>
<evidence type="ECO:0000256" key="1">
    <source>
        <dbReference type="ARBA" id="ARBA00009477"/>
    </source>
</evidence>
<dbReference type="GO" id="GO:0030313">
    <property type="term" value="C:cell envelope"/>
    <property type="evidence" value="ECO:0007669"/>
    <property type="project" value="TreeGrafter"/>
</dbReference>
<dbReference type="NCBIfam" id="TIGR01730">
    <property type="entry name" value="RND_mfp"/>
    <property type="match status" value="1"/>
</dbReference>
<evidence type="ECO:0000256" key="3">
    <source>
        <dbReference type="SAM" id="SignalP"/>
    </source>
</evidence>
<dbReference type="InterPro" id="IPR058627">
    <property type="entry name" value="MdtA-like_C"/>
</dbReference>
<dbReference type="Pfam" id="PF25954">
    <property type="entry name" value="Beta-barrel_RND_2"/>
    <property type="match status" value="1"/>
</dbReference>
<feature type="domain" description="Multidrug resistance protein MdtA-like C-terminal permuted SH3" evidence="5">
    <location>
        <begin position="313"/>
        <end position="357"/>
    </location>
</feature>